<sequence length="597" mass="61706">MDFKKLGWILLFIGVNFATAQVKIGENPNTINGASIVELESTDKALVLTRVSTSQMQSIVPLHGAMVYNTDTQCIHYFNGAQWNNLCNGSGSTGNVSFIDNGNGTFTLNDGNGGTITFNGAAETTSTLVDNFDGTYTYTNETGGQTVISFTTTDSQNISTDGTAGNISIDNGNSITLNVDDGDADDQNEIQDLQFNSGIISLSNDPDATTINLSSYDDSAAIAALQADVDANETDADNAIALKEDAANKSTDVNLADATNTLFPTELAVKTYVDAQVGGIAPDDDVSAVDFDGTNLSVTEGGNTLSADISALDDSAAIAALQADVDANETDADNAIALKEDAANKSTDVNLADATNTLFPTELAVKTYVDAQVGGIAPDDDVSAVDFDGTNLSVTEGGNTLSADISALDDSAAIAALQADVDANETDADNAIALKEDAANKSTDGTLSGNSDVDFPTEQAVKTYVDTEVGAINTVGAETNNSISAGANGGAFYESPIKAFGKIGSNGSVIRATTGVTSTRLSTGRYRVTLPTGAVSDANYIIQLTQPGRGGAGNDDPGISYSNQTSTTFEVIVGDNDNGGTDRSRFNSEFMFTILDL</sequence>
<protein>
    <submittedName>
        <fullName evidence="1">Uncharacterized protein</fullName>
    </submittedName>
</protein>
<name>A0A3B0C2K5_9FLAO</name>
<comment type="caution">
    <text evidence="1">The sequence shown here is derived from an EMBL/GenBank/DDBJ whole genome shotgun (WGS) entry which is preliminary data.</text>
</comment>
<organism evidence="1 2">
    <name type="scientific">Ulvibacterium marinum</name>
    <dbReference type="NCBI Taxonomy" id="2419782"/>
    <lineage>
        <taxon>Bacteria</taxon>
        <taxon>Pseudomonadati</taxon>
        <taxon>Bacteroidota</taxon>
        <taxon>Flavobacteriia</taxon>
        <taxon>Flavobacteriales</taxon>
        <taxon>Flavobacteriaceae</taxon>
        <taxon>Ulvibacterium</taxon>
    </lineage>
</organism>
<keyword evidence="2" id="KW-1185">Reference proteome</keyword>
<reference evidence="1 2" key="1">
    <citation type="submission" date="2018-10" db="EMBL/GenBank/DDBJ databases">
        <title>Ulvibacterium marinum gen. nov., sp. nov., a novel marine bacterium of the family Flavobacteriaceae, isolated from a culture of the green alga Ulva prolifera.</title>
        <authorList>
            <person name="Zhang Z."/>
        </authorList>
    </citation>
    <scope>NUCLEOTIDE SEQUENCE [LARGE SCALE GENOMIC DNA]</scope>
    <source>
        <strain evidence="1 2">CCMM003</strain>
    </source>
</reference>
<evidence type="ECO:0000313" key="2">
    <source>
        <dbReference type="Proteomes" id="UP000276603"/>
    </source>
</evidence>
<proteinExistence type="predicted"/>
<dbReference type="Proteomes" id="UP000276603">
    <property type="component" value="Unassembled WGS sequence"/>
</dbReference>
<gene>
    <name evidence="1" type="ORF">D7Z94_19520</name>
</gene>
<dbReference type="RefSeq" id="WP_120713316.1">
    <property type="nucleotide sequence ID" value="NZ_RBCJ01000004.1"/>
</dbReference>
<accession>A0A3B0C2K5</accession>
<dbReference type="OrthoDB" id="1388061at2"/>
<dbReference type="AlphaFoldDB" id="A0A3B0C2K5"/>
<dbReference type="EMBL" id="RBCJ01000004">
    <property type="protein sequence ID" value="RKN78409.1"/>
    <property type="molecule type" value="Genomic_DNA"/>
</dbReference>
<evidence type="ECO:0000313" key="1">
    <source>
        <dbReference type="EMBL" id="RKN78409.1"/>
    </source>
</evidence>